<dbReference type="AlphaFoldDB" id="A0A0A0NCE8"/>
<accession>A0A0A0NCE8</accession>
<dbReference type="eggNOG" id="ENOG5031XM3">
    <property type="taxonomic scope" value="Bacteria"/>
</dbReference>
<gene>
    <name evidence="1" type="ORF">D3C57_132750</name>
</gene>
<dbReference type="Proteomes" id="UP000281594">
    <property type="component" value="Unassembled WGS sequence"/>
</dbReference>
<comment type="caution">
    <text evidence="1">The sequence shown here is derived from an EMBL/GenBank/DDBJ whole genome shotgun (WGS) entry which is preliminary data.</text>
</comment>
<dbReference type="HOGENOM" id="CLU_1408000_0_0_11"/>
<proteinExistence type="predicted"/>
<evidence type="ECO:0000313" key="1">
    <source>
        <dbReference type="EMBL" id="RLV74094.1"/>
    </source>
</evidence>
<sequence>MSQAQPTPEPAPDAAALPPFDLPYPCLVAGMDSDEATLTFGLGLVARKAAELEYVLHGLVANMAGVELAYTCSPAATGGQLCNQGIDSLNKAGDDHPVPTSARGPLMRDLERCRELMDDRNRYLHGYWIFDHAERQQWLTLKGKRGSNKPEIAFTYSSAPWQLAHQLEECQQCILYWDMELFGQPGDPEEGQPEQISVKRIR</sequence>
<protein>
    <submittedName>
        <fullName evidence="1">Uncharacterized protein</fullName>
    </submittedName>
</protein>
<dbReference type="EMBL" id="QYCY01000002">
    <property type="protein sequence ID" value="RLV74094.1"/>
    <property type="molecule type" value="Genomic_DNA"/>
</dbReference>
<name>A0A0A0NCE8_STRRN</name>
<dbReference type="RefSeq" id="WP_020867175.1">
    <property type="nucleotide sequence ID" value="NC_022785.1"/>
</dbReference>
<organism evidence="1 2">
    <name type="scientific">Streptomyces rapamycinicus (strain ATCC 29253 / DSM 41530 / NRRL 5491 / AYB-994)</name>
    <name type="common">Streptomyces hygroscopicus (strain ATCC 29253)</name>
    <dbReference type="NCBI Taxonomy" id="1343740"/>
    <lineage>
        <taxon>Bacteria</taxon>
        <taxon>Bacillati</taxon>
        <taxon>Actinomycetota</taxon>
        <taxon>Actinomycetes</taxon>
        <taxon>Kitasatosporales</taxon>
        <taxon>Streptomycetaceae</taxon>
        <taxon>Streptomyces</taxon>
        <taxon>Streptomyces violaceusniger group</taxon>
    </lineage>
</organism>
<reference evidence="1 2" key="1">
    <citation type="journal article" date="2018" name="J. Biol. Chem.">
        <title>Discovery of the actinoplanic acid pathway in Streptomyces rapamycinicus reveals a genetically conserved synergism with rapamycin.</title>
        <authorList>
            <person name="Mrak P."/>
            <person name="Krastel P."/>
            <person name="Pivk Lukancic P."/>
            <person name="Tao J."/>
            <person name="Pistorius D."/>
            <person name="Moore C.M."/>
        </authorList>
    </citation>
    <scope>NUCLEOTIDE SEQUENCE [LARGE SCALE GENOMIC DNA]</scope>
    <source>
        <strain evidence="1 2">NRRL 5491</strain>
    </source>
</reference>
<evidence type="ECO:0000313" key="2">
    <source>
        <dbReference type="Proteomes" id="UP000281594"/>
    </source>
</evidence>
<dbReference type="KEGG" id="src:M271_10860"/>